<dbReference type="EMBL" id="JBCGDC010000010">
    <property type="protein sequence ID" value="MFB6392499.1"/>
    <property type="molecule type" value="Genomic_DNA"/>
</dbReference>
<gene>
    <name evidence="2" type="ORF">AAFH96_05205</name>
</gene>
<dbReference type="RefSeq" id="WP_375733236.1">
    <property type="nucleotide sequence ID" value="NZ_JBCGDC010000010.1"/>
</dbReference>
<reference evidence="2 3" key="1">
    <citation type="submission" date="2024-04" db="EMBL/GenBank/DDBJ databases">
        <title>Polymorphospora sp. isolated from Baiyangdian Lake in Xiong'an New Area.</title>
        <authorList>
            <person name="Zhang X."/>
            <person name="Liu J."/>
        </authorList>
    </citation>
    <scope>NUCLEOTIDE SEQUENCE [LARGE SCALE GENOMIC DNA]</scope>
    <source>
        <strain evidence="2 3">2-325</strain>
    </source>
</reference>
<evidence type="ECO:0008006" key="4">
    <source>
        <dbReference type="Google" id="ProtNLM"/>
    </source>
</evidence>
<sequence>MQGYGGRPDRRQSELQKDLVAILDRAAEAAGLDRSRWVTQPSGDGEFAVLPPDEPEPRVVDDYVRELATELRLFNEGRLPDWQIRLRLAAHHGVAYSAANGYAGNAPVTVGRLIDSDPARRALAAAPEAPLAVILSRLVFDEIVAGGHTSLRPDDFQPVRVRVKEYADQAWVRVPGVDPARLPGAQTPDDSAYRHSAQRATVAGGGAVHQADRDIDASSEVRHGPTYVNRTRIDGPVHAQVFGFNFADLSGGGGTPDE</sequence>
<evidence type="ECO:0000313" key="3">
    <source>
        <dbReference type="Proteomes" id="UP001582793"/>
    </source>
</evidence>
<organism evidence="2 3">
    <name type="scientific">Polymorphospora lycopeni</name>
    <dbReference type="NCBI Taxonomy" id="3140240"/>
    <lineage>
        <taxon>Bacteria</taxon>
        <taxon>Bacillati</taxon>
        <taxon>Actinomycetota</taxon>
        <taxon>Actinomycetes</taxon>
        <taxon>Micromonosporales</taxon>
        <taxon>Micromonosporaceae</taxon>
        <taxon>Polymorphospora</taxon>
    </lineage>
</organism>
<evidence type="ECO:0000313" key="2">
    <source>
        <dbReference type="EMBL" id="MFB6392499.1"/>
    </source>
</evidence>
<protein>
    <recommendedName>
        <fullName evidence="4">DUF222 domain-containing protein</fullName>
    </recommendedName>
</protein>
<keyword evidence="3" id="KW-1185">Reference proteome</keyword>
<comment type="caution">
    <text evidence="2">The sequence shown here is derived from an EMBL/GenBank/DDBJ whole genome shotgun (WGS) entry which is preliminary data.</text>
</comment>
<accession>A0ABV5CKI8</accession>
<name>A0ABV5CKI8_9ACTN</name>
<feature type="region of interest" description="Disordered" evidence="1">
    <location>
        <begin position="33"/>
        <end position="54"/>
    </location>
</feature>
<proteinExistence type="predicted"/>
<dbReference type="Proteomes" id="UP001582793">
    <property type="component" value="Unassembled WGS sequence"/>
</dbReference>
<evidence type="ECO:0000256" key="1">
    <source>
        <dbReference type="SAM" id="MobiDB-lite"/>
    </source>
</evidence>